<keyword evidence="1" id="KW-1133">Transmembrane helix</keyword>
<feature type="chain" id="PRO_5046848697" evidence="2">
    <location>
        <begin position="20"/>
        <end position="497"/>
    </location>
</feature>
<keyword evidence="4" id="KW-1185">Reference proteome</keyword>
<protein>
    <submittedName>
        <fullName evidence="3">Uncharacterized protein</fullName>
    </submittedName>
</protein>
<dbReference type="Proteomes" id="UP001628156">
    <property type="component" value="Unassembled WGS sequence"/>
</dbReference>
<accession>A0ABQ0DXH4</accession>
<evidence type="ECO:0000313" key="4">
    <source>
        <dbReference type="Proteomes" id="UP001628156"/>
    </source>
</evidence>
<evidence type="ECO:0000256" key="2">
    <source>
        <dbReference type="SAM" id="SignalP"/>
    </source>
</evidence>
<evidence type="ECO:0000256" key="1">
    <source>
        <dbReference type="SAM" id="Phobius"/>
    </source>
</evidence>
<name>A0ABQ0DXH4_9EUKA</name>
<evidence type="ECO:0000313" key="3">
    <source>
        <dbReference type="EMBL" id="GAB1227447.1"/>
    </source>
</evidence>
<reference evidence="3 4" key="1">
    <citation type="journal article" date="2019" name="PLoS Negl. Trop. Dis.">
        <title>Whole genome sequencing of Entamoeba nuttalli reveals mammalian host-related molecular signatures and a novel octapeptide-repeat surface protein.</title>
        <authorList>
            <person name="Tanaka M."/>
            <person name="Makiuchi T."/>
            <person name="Komiyama T."/>
            <person name="Shiina T."/>
            <person name="Osaki K."/>
            <person name="Tachibana H."/>
        </authorList>
    </citation>
    <scope>NUCLEOTIDE SEQUENCE [LARGE SCALE GENOMIC DNA]</scope>
    <source>
        <strain evidence="3 4">P19-061405</strain>
    </source>
</reference>
<keyword evidence="2" id="KW-0732">Signal</keyword>
<feature type="transmembrane region" description="Helical" evidence="1">
    <location>
        <begin position="464"/>
        <end position="485"/>
    </location>
</feature>
<proteinExistence type="predicted"/>
<comment type="caution">
    <text evidence="3">The sequence shown here is derived from an EMBL/GenBank/DDBJ whole genome shotgun (WGS) entry which is preliminary data.</text>
</comment>
<sequence>MNLYCSMLFWIVLVHLSLANTCNQAIPLEFYNDDNRFSFIQQPLTQELIMSYPGCGDRENRVTTWYRIENKRNVPLQIQVTGTSNIVTNHAKYVYVLHKMHLRVSSECPTSISSMGCVAQLTTSLRTSNITFNVPPNGHVFLATYEFLNNIEVQSHLFLQFKPLINTTSNCQKADEVIFPLTQNVVVKTTDIINNVQKKGQWHRIASVHPGERYIIDTCSKRTTKPTTFHLFSSCNEDKIEEGYLRSCRDGVGSIIILNPSKTYSPIFLFVETDGDRYDIHFQRTTKKSAKEACNGAVHIPYIPYTIFSIPFAQYPLFINPCLSTRDELSTAFFGVTVHPNHEITMMTCGSQVDTYLTLVDSCDGKCLALKQRNCPGGKIYTYTPSIKEGHSVIVQLSEYKKETFGKARLVFKEKEIGKKRDDEIHIGAPVRSRLNKPKISLNKINEEENIISHQINQSNQNHFLTIVIVILIGCTFLLGIAYFLTRNHHQAQYIPL</sequence>
<feature type="signal peptide" evidence="2">
    <location>
        <begin position="1"/>
        <end position="19"/>
    </location>
</feature>
<keyword evidence="1" id="KW-0812">Transmembrane</keyword>
<organism evidence="3 4">
    <name type="scientific">Entamoeba nuttalli</name>
    <dbReference type="NCBI Taxonomy" id="412467"/>
    <lineage>
        <taxon>Eukaryota</taxon>
        <taxon>Amoebozoa</taxon>
        <taxon>Evosea</taxon>
        <taxon>Archamoebae</taxon>
        <taxon>Mastigamoebida</taxon>
        <taxon>Entamoebidae</taxon>
        <taxon>Entamoeba</taxon>
    </lineage>
</organism>
<keyword evidence="1" id="KW-0472">Membrane</keyword>
<gene>
    <name evidence="3" type="ORF">ENUP19_0340G0028</name>
</gene>
<dbReference type="EMBL" id="BAAFRS010000340">
    <property type="protein sequence ID" value="GAB1227447.1"/>
    <property type="molecule type" value="Genomic_DNA"/>
</dbReference>